<dbReference type="Gene3D" id="2.40.30.10">
    <property type="entry name" value="Translation factors"/>
    <property type="match status" value="1"/>
</dbReference>
<dbReference type="EMBL" id="KN880590">
    <property type="protein sequence ID" value="KIY65430.1"/>
    <property type="molecule type" value="Genomic_DNA"/>
</dbReference>
<evidence type="ECO:0000256" key="1">
    <source>
        <dbReference type="ARBA" id="ARBA00001974"/>
    </source>
</evidence>
<name>A0A0D7B5D6_9AGAR</name>
<evidence type="ECO:0000313" key="9">
    <source>
        <dbReference type="Proteomes" id="UP000054007"/>
    </source>
</evidence>
<dbReference type="STRING" id="1314674.A0A0D7B5D6"/>
<keyword evidence="5" id="KW-0560">Oxidoreductase</keyword>
<keyword evidence="4 6" id="KW-0274">FAD</keyword>
<feature type="binding site" evidence="6">
    <location>
        <position position="167"/>
    </location>
    <ligand>
        <name>FAD</name>
        <dbReference type="ChEBI" id="CHEBI:57692"/>
    </ligand>
</feature>
<dbReference type="InterPro" id="IPR001433">
    <property type="entry name" value="OxRdtase_FAD/NAD-bd"/>
</dbReference>
<dbReference type="InterPro" id="IPR001834">
    <property type="entry name" value="CBR-like"/>
</dbReference>
<evidence type="ECO:0000256" key="4">
    <source>
        <dbReference type="ARBA" id="ARBA00022827"/>
    </source>
</evidence>
<comment type="similarity">
    <text evidence="2">Belongs to the flavoprotein pyridine nucleotide cytochrome reductase family.</text>
</comment>
<reference evidence="8 9" key="1">
    <citation type="journal article" date="2015" name="Fungal Genet. Biol.">
        <title>Evolution of novel wood decay mechanisms in Agaricales revealed by the genome sequences of Fistulina hepatica and Cylindrobasidium torrendii.</title>
        <authorList>
            <person name="Floudas D."/>
            <person name="Held B.W."/>
            <person name="Riley R."/>
            <person name="Nagy L.G."/>
            <person name="Koehler G."/>
            <person name="Ransdell A.S."/>
            <person name="Younus H."/>
            <person name="Chow J."/>
            <person name="Chiniquy J."/>
            <person name="Lipzen A."/>
            <person name="Tritt A."/>
            <person name="Sun H."/>
            <person name="Haridas S."/>
            <person name="LaButti K."/>
            <person name="Ohm R.A."/>
            <person name="Kues U."/>
            <person name="Blanchette R.A."/>
            <person name="Grigoriev I.V."/>
            <person name="Minto R.E."/>
            <person name="Hibbett D.S."/>
        </authorList>
    </citation>
    <scope>NUCLEOTIDE SEQUENCE [LARGE SCALE GENOMIC DNA]</scope>
    <source>
        <strain evidence="8 9">FP15055 ss-10</strain>
    </source>
</reference>
<feature type="binding site" evidence="6">
    <location>
        <position position="100"/>
    </location>
    <ligand>
        <name>FAD</name>
        <dbReference type="ChEBI" id="CHEBI:57692"/>
    </ligand>
</feature>
<protein>
    <submittedName>
        <fullName evidence="8">Ferredoxin reductase-like protein</fullName>
    </submittedName>
</protein>
<dbReference type="PANTHER" id="PTHR19370:SF189">
    <property type="entry name" value="CYTOCHROME C MITOCHONDRIAL IMPORT FACTOR CYC2"/>
    <property type="match status" value="1"/>
</dbReference>
<dbReference type="Pfam" id="PF00175">
    <property type="entry name" value="NAD_binding_1"/>
    <property type="match status" value="1"/>
</dbReference>
<dbReference type="InterPro" id="IPR017927">
    <property type="entry name" value="FAD-bd_FR_type"/>
</dbReference>
<dbReference type="PROSITE" id="PS51384">
    <property type="entry name" value="FAD_FR"/>
    <property type="match status" value="1"/>
</dbReference>
<dbReference type="AlphaFoldDB" id="A0A0D7B5D6"/>
<organism evidence="8 9">
    <name type="scientific">Cylindrobasidium torrendii FP15055 ss-10</name>
    <dbReference type="NCBI Taxonomy" id="1314674"/>
    <lineage>
        <taxon>Eukaryota</taxon>
        <taxon>Fungi</taxon>
        <taxon>Dikarya</taxon>
        <taxon>Basidiomycota</taxon>
        <taxon>Agaricomycotina</taxon>
        <taxon>Agaricomycetes</taxon>
        <taxon>Agaricomycetidae</taxon>
        <taxon>Agaricales</taxon>
        <taxon>Marasmiineae</taxon>
        <taxon>Physalacriaceae</taxon>
        <taxon>Cylindrobasidium</taxon>
    </lineage>
</organism>
<accession>A0A0D7B5D6</accession>
<dbReference type="Pfam" id="PF00970">
    <property type="entry name" value="FAD_binding_6"/>
    <property type="match status" value="1"/>
</dbReference>
<feature type="binding site" evidence="6">
    <location>
        <position position="98"/>
    </location>
    <ligand>
        <name>FAD</name>
        <dbReference type="ChEBI" id="CHEBI:57692"/>
    </ligand>
</feature>
<dbReference type="InterPro" id="IPR039261">
    <property type="entry name" value="FNR_nucleotide-bd"/>
</dbReference>
<dbReference type="Gene3D" id="3.40.50.80">
    <property type="entry name" value="Nucleotide-binding domain of ferredoxin-NADP reductase (FNR) module"/>
    <property type="match status" value="1"/>
</dbReference>
<dbReference type="Proteomes" id="UP000054007">
    <property type="component" value="Unassembled WGS sequence"/>
</dbReference>
<evidence type="ECO:0000256" key="2">
    <source>
        <dbReference type="ARBA" id="ARBA00006105"/>
    </source>
</evidence>
<dbReference type="SUPFAM" id="SSF52343">
    <property type="entry name" value="Ferredoxin reductase-like, C-terminal NADP-linked domain"/>
    <property type="match status" value="1"/>
</dbReference>
<evidence type="ECO:0000256" key="5">
    <source>
        <dbReference type="ARBA" id="ARBA00023002"/>
    </source>
</evidence>
<feature type="binding site" evidence="6">
    <location>
        <position position="124"/>
    </location>
    <ligand>
        <name>FAD</name>
        <dbReference type="ChEBI" id="CHEBI:57692"/>
    </ligand>
</feature>
<evidence type="ECO:0000313" key="8">
    <source>
        <dbReference type="EMBL" id="KIY65430.1"/>
    </source>
</evidence>
<dbReference type="PANTHER" id="PTHR19370">
    <property type="entry name" value="NADH-CYTOCHROME B5 REDUCTASE"/>
    <property type="match status" value="1"/>
</dbReference>
<evidence type="ECO:0000256" key="3">
    <source>
        <dbReference type="ARBA" id="ARBA00022630"/>
    </source>
</evidence>
<dbReference type="GO" id="GO:0005739">
    <property type="term" value="C:mitochondrion"/>
    <property type="evidence" value="ECO:0007669"/>
    <property type="project" value="TreeGrafter"/>
</dbReference>
<keyword evidence="9" id="KW-1185">Reference proteome</keyword>
<dbReference type="InterPro" id="IPR008333">
    <property type="entry name" value="Cbr1-like_FAD-bd_dom"/>
</dbReference>
<dbReference type="SUPFAM" id="SSF63380">
    <property type="entry name" value="Riboflavin synthase domain-like"/>
    <property type="match status" value="1"/>
</dbReference>
<dbReference type="PRINTS" id="PR00406">
    <property type="entry name" value="CYTB5RDTASE"/>
</dbReference>
<dbReference type="OrthoDB" id="432685at2759"/>
<comment type="cofactor">
    <cofactor evidence="1 6">
        <name>FAD</name>
        <dbReference type="ChEBI" id="CHEBI:57692"/>
    </cofactor>
</comment>
<keyword evidence="3 6" id="KW-0285">Flavoprotein</keyword>
<sequence>MTLPRWTRPLRVVAVAGAVSYYFFAPDKPRGARTEDALPLSPRHFTSTTVVKSEPADPAGNTRLITLAVPPDLIPKNESAPKTIWSVFIKDDDIQVERPYTPLEGIDENGQMKFWVKRYKNGEVARWLHSKRQGDQIELRGPLQTFHWDEEKAWDDVVMISGGTGITPFYQLFHEYVRRNPTSKTRFTLLHASRTPSELPPPSILRPMLEHPNQNMTVRLFVSSLDSQTPPFGVTTIGHIDRKAVQDSLGMTTTWKQFLTGQSPQKPDRRIMFLVCGPESMISAIAGPYGRNYSQGPVAGILGELGFTSSEVRKL</sequence>
<feature type="domain" description="FAD-binding FR-type" evidence="7">
    <location>
        <begin position="43"/>
        <end position="149"/>
    </location>
</feature>
<dbReference type="CDD" id="cd06183">
    <property type="entry name" value="cyt_b5_reduct_like"/>
    <property type="match status" value="1"/>
</dbReference>
<proteinExistence type="inferred from homology"/>
<dbReference type="GO" id="GO:0016491">
    <property type="term" value="F:oxidoreductase activity"/>
    <property type="evidence" value="ECO:0007669"/>
    <property type="project" value="UniProtKB-KW"/>
</dbReference>
<feature type="binding site" evidence="6">
    <location>
        <position position="99"/>
    </location>
    <ligand>
        <name>FAD</name>
        <dbReference type="ChEBI" id="CHEBI:57692"/>
    </ligand>
</feature>
<dbReference type="InterPro" id="IPR017938">
    <property type="entry name" value="Riboflavin_synthase-like_b-brl"/>
</dbReference>
<feature type="binding site" evidence="6">
    <location>
        <position position="117"/>
    </location>
    <ligand>
        <name>FAD</name>
        <dbReference type="ChEBI" id="CHEBI:57692"/>
    </ligand>
</feature>
<evidence type="ECO:0000259" key="7">
    <source>
        <dbReference type="PROSITE" id="PS51384"/>
    </source>
</evidence>
<evidence type="ECO:0000256" key="6">
    <source>
        <dbReference type="PIRSR" id="PIRSR601834-1"/>
    </source>
</evidence>
<gene>
    <name evidence="8" type="ORF">CYLTODRAFT_445354</name>
</gene>